<gene>
    <name evidence="6" type="ORF">FJTKL_05034</name>
</gene>
<accession>A0ABR4EYZ3</accession>
<dbReference type="InterPro" id="IPR036259">
    <property type="entry name" value="MFS_trans_sf"/>
</dbReference>
<comment type="subcellular location">
    <subcellularLocation>
        <location evidence="1">Membrane</location>
        <topology evidence="1">Multi-pass membrane protein</topology>
    </subcellularLocation>
</comment>
<evidence type="ECO:0000256" key="2">
    <source>
        <dbReference type="ARBA" id="ARBA00022692"/>
    </source>
</evidence>
<organism evidence="6 7">
    <name type="scientific">Diaporthe vaccinii</name>
    <dbReference type="NCBI Taxonomy" id="105482"/>
    <lineage>
        <taxon>Eukaryota</taxon>
        <taxon>Fungi</taxon>
        <taxon>Dikarya</taxon>
        <taxon>Ascomycota</taxon>
        <taxon>Pezizomycotina</taxon>
        <taxon>Sordariomycetes</taxon>
        <taxon>Sordariomycetidae</taxon>
        <taxon>Diaporthales</taxon>
        <taxon>Diaporthaceae</taxon>
        <taxon>Diaporthe</taxon>
        <taxon>Diaporthe eres species complex</taxon>
    </lineage>
</organism>
<protein>
    <submittedName>
        <fullName evidence="6">Uncharacterized protein</fullName>
    </submittedName>
</protein>
<name>A0ABR4EYZ3_9PEZI</name>
<proteinExistence type="predicted"/>
<reference evidence="6 7" key="1">
    <citation type="submission" date="2024-03" db="EMBL/GenBank/DDBJ databases">
        <title>A high-quality draft genome sequence of Diaporthe vaccinii, a causative agent of upright dieback and viscid rot disease in cranberry plants.</title>
        <authorList>
            <person name="Sarrasin M."/>
            <person name="Lang B.F."/>
            <person name="Burger G."/>
        </authorList>
    </citation>
    <scope>NUCLEOTIDE SEQUENCE [LARGE SCALE GENOMIC DNA]</scope>
    <source>
        <strain evidence="6 7">IS7</strain>
    </source>
</reference>
<feature type="transmembrane region" description="Helical" evidence="5">
    <location>
        <begin position="30"/>
        <end position="51"/>
    </location>
</feature>
<comment type="caution">
    <text evidence="6">The sequence shown here is derived from an EMBL/GenBank/DDBJ whole genome shotgun (WGS) entry which is preliminary data.</text>
</comment>
<evidence type="ECO:0000313" key="6">
    <source>
        <dbReference type="EMBL" id="KAL2287657.1"/>
    </source>
</evidence>
<keyword evidence="2 5" id="KW-0812">Transmembrane</keyword>
<keyword evidence="7" id="KW-1185">Reference proteome</keyword>
<evidence type="ECO:0000256" key="3">
    <source>
        <dbReference type="ARBA" id="ARBA00022989"/>
    </source>
</evidence>
<evidence type="ECO:0000256" key="4">
    <source>
        <dbReference type="ARBA" id="ARBA00023136"/>
    </source>
</evidence>
<dbReference type="PANTHER" id="PTHR23502">
    <property type="entry name" value="MAJOR FACILITATOR SUPERFAMILY"/>
    <property type="match status" value="1"/>
</dbReference>
<dbReference type="SUPFAM" id="SSF103473">
    <property type="entry name" value="MFS general substrate transporter"/>
    <property type="match status" value="1"/>
</dbReference>
<keyword evidence="4 5" id="KW-0472">Membrane</keyword>
<evidence type="ECO:0000256" key="5">
    <source>
        <dbReference type="SAM" id="Phobius"/>
    </source>
</evidence>
<sequence length="69" mass="7241">MATAALASSRNVVGAFLPLAGPFLYEDMGYGWGNTVLGFIALVLIPAPYFIARYGGKLRTRGTTSSPSS</sequence>
<evidence type="ECO:0000313" key="7">
    <source>
        <dbReference type="Proteomes" id="UP001600888"/>
    </source>
</evidence>
<dbReference type="PANTHER" id="PTHR23502:SF33">
    <property type="entry name" value="MAJOR FACILITATOR SUPERFAMILY (MFS) PROFILE DOMAIN-CONTAINING PROTEIN-RELATED"/>
    <property type="match status" value="1"/>
</dbReference>
<keyword evidence="3 5" id="KW-1133">Transmembrane helix</keyword>
<dbReference type="EMBL" id="JBAWTH010000019">
    <property type="protein sequence ID" value="KAL2287657.1"/>
    <property type="molecule type" value="Genomic_DNA"/>
</dbReference>
<evidence type="ECO:0000256" key="1">
    <source>
        <dbReference type="ARBA" id="ARBA00004141"/>
    </source>
</evidence>
<dbReference type="Proteomes" id="UP001600888">
    <property type="component" value="Unassembled WGS sequence"/>
</dbReference>